<evidence type="ECO:0000256" key="2">
    <source>
        <dbReference type="ARBA" id="ARBA00023002"/>
    </source>
</evidence>
<dbReference type="GO" id="GO:0048038">
    <property type="term" value="F:quinone binding"/>
    <property type="evidence" value="ECO:0007669"/>
    <property type="project" value="TreeGrafter"/>
</dbReference>
<dbReference type="PANTHER" id="PTHR42760">
    <property type="entry name" value="SHORT-CHAIN DEHYDROGENASES/REDUCTASES FAMILY MEMBER"/>
    <property type="match status" value="1"/>
</dbReference>
<dbReference type="EMBL" id="BFAZ01000003">
    <property type="protein sequence ID" value="GBF41347.1"/>
    <property type="molecule type" value="Genomic_DNA"/>
</dbReference>
<dbReference type="Gene3D" id="3.40.50.720">
    <property type="entry name" value="NAD(P)-binding Rossmann-like Domain"/>
    <property type="match status" value="1"/>
</dbReference>
<dbReference type="PANTHER" id="PTHR42760:SF133">
    <property type="entry name" value="3-OXOACYL-[ACYL-CARRIER-PROTEIN] REDUCTASE"/>
    <property type="match status" value="1"/>
</dbReference>
<evidence type="ECO:0000313" key="3">
    <source>
        <dbReference type="EMBL" id="GBF41347.1"/>
    </source>
</evidence>
<comment type="similarity">
    <text evidence="1">Belongs to the short-chain dehydrogenases/reductases (SDR) family.</text>
</comment>
<dbReference type="FunFam" id="3.40.50.720:FF:000084">
    <property type="entry name" value="Short-chain dehydrogenase reductase"/>
    <property type="match status" value="1"/>
</dbReference>
<dbReference type="InterPro" id="IPR020904">
    <property type="entry name" value="Sc_DH/Rdtase_CS"/>
</dbReference>
<reference evidence="4" key="1">
    <citation type="journal article" date="2019" name="Microbiol. Immunol.">
        <title>Molecular and phenotypic characterization of Leptospira johnsonii sp. nov., Leptospira ellinghausenii sp. nov. and Leptospira ryugenii sp. nov. isolated from soil and water in Japan.</title>
        <authorList>
            <person name="Masuzawa T."/>
            <person name="Saito M."/>
            <person name="Nakao R."/>
            <person name="Nikaido Y."/>
            <person name="Matsumoto M."/>
            <person name="Ogawa M."/>
            <person name="Yokoyama M."/>
            <person name="Hidaka Y."/>
            <person name="Tomita J."/>
            <person name="Sakakibara K."/>
            <person name="Suzuki K."/>
            <person name="Yasuda S."/>
            <person name="Sato H."/>
            <person name="Yamaguchi M."/>
            <person name="Yoshida S.I."/>
            <person name="Koizumi N."/>
            <person name="Kawamura Y."/>
        </authorList>
    </citation>
    <scope>NUCLEOTIDE SEQUENCE [LARGE SCALE GENOMIC DNA]</scope>
    <source>
        <strain evidence="4">E18</strain>
    </source>
</reference>
<evidence type="ECO:0000256" key="1">
    <source>
        <dbReference type="ARBA" id="ARBA00006484"/>
    </source>
</evidence>
<comment type="caution">
    <text evidence="3">The sequence shown here is derived from an EMBL/GenBank/DDBJ whole genome shotgun (WGS) entry which is preliminary data.</text>
</comment>
<dbReference type="CDD" id="cd05233">
    <property type="entry name" value="SDR_c"/>
    <property type="match status" value="1"/>
</dbReference>
<keyword evidence="4" id="KW-1185">Reference proteome</keyword>
<dbReference type="SUPFAM" id="SSF51735">
    <property type="entry name" value="NAD(P)-binding Rossmann-fold domains"/>
    <property type="match status" value="1"/>
</dbReference>
<dbReference type="PRINTS" id="PR00080">
    <property type="entry name" value="SDRFAMILY"/>
</dbReference>
<dbReference type="PROSITE" id="PS00061">
    <property type="entry name" value="ADH_SHORT"/>
    <property type="match status" value="1"/>
</dbReference>
<proteinExistence type="inferred from homology"/>
<dbReference type="GO" id="GO:0016616">
    <property type="term" value="F:oxidoreductase activity, acting on the CH-OH group of donors, NAD or NADP as acceptor"/>
    <property type="evidence" value="ECO:0007669"/>
    <property type="project" value="TreeGrafter"/>
</dbReference>
<sequence length="235" mass="26306">MIPTVNRVALITGGSSDIGKKIVQKFLDNNVKVIAQFNSTEIDIESENLKTIKCSFNKKKDLEDFVQTVFECESNIDFLINAAGIIENCNFLECSMEVMNEVFQVNFFSHAYLMQMFFPIMVRNKFGRIVSLSSIGLKFGGSMNSAYYSASKSALEAITRSYAKFGAQSNVLCNTIRVGVIDTKIHKNKDMVERSKMIPVNRLGRPEEIAEMVFFLCSDKSDFITGQEFAVSGGE</sequence>
<organism evidence="3 4">
    <name type="scientific">Leptospira ellinghausenii</name>
    <dbReference type="NCBI Taxonomy" id="1917822"/>
    <lineage>
        <taxon>Bacteria</taxon>
        <taxon>Pseudomonadati</taxon>
        <taxon>Spirochaetota</taxon>
        <taxon>Spirochaetia</taxon>
        <taxon>Leptospirales</taxon>
        <taxon>Leptospiraceae</taxon>
        <taxon>Leptospira</taxon>
    </lineage>
</organism>
<dbReference type="Pfam" id="PF13561">
    <property type="entry name" value="adh_short_C2"/>
    <property type="match status" value="1"/>
</dbReference>
<name>A0A2P2D9N5_9LEPT</name>
<dbReference type="GO" id="GO:0006633">
    <property type="term" value="P:fatty acid biosynthetic process"/>
    <property type="evidence" value="ECO:0007669"/>
    <property type="project" value="TreeGrafter"/>
</dbReference>
<dbReference type="Proteomes" id="UP000245206">
    <property type="component" value="Unassembled WGS sequence"/>
</dbReference>
<dbReference type="PRINTS" id="PR00081">
    <property type="entry name" value="GDHRDH"/>
</dbReference>
<keyword evidence="2" id="KW-0560">Oxidoreductase</keyword>
<protein>
    <submittedName>
        <fullName evidence="3">Oxidoreductase, short chain dehydrogenase/reductase family protein</fullName>
    </submittedName>
</protein>
<dbReference type="RefSeq" id="WP_167396499.1">
    <property type="nucleotide sequence ID" value="NZ_BFAZ01000003.1"/>
</dbReference>
<evidence type="ECO:0000313" key="4">
    <source>
        <dbReference type="Proteomes" id="UP000245206"/>
    </source>
</evidence>
<gene>
    <name evidence="3" type="ORF">LPTSP2_06190</name>
</gene>
<dbReference type="AlphaFoldDB" id="A0A2P2D9N5"/>
<dbReference type="InterPro" id="IPR036291">
    <property type="entry name" value="NAD(P)-bd_dom_sf"/>
</dbReference>
<accession>A0A2P2D9N5</accession>
<dbReference type="InterPro" id="IPR002347">
    <property type="entry name" value="SDR_fam"/>
</dbReference>